<evidence type="ECO:0000313" key="2">
    <source>
        <dbReference type="EMBL" id="KAF4124623.1"/>
    </source>
</evidence>
<dbReference type="GeneID" id="55971517"/>
<dbReference type="EMBL" id="JAANYQ010000004">
    <property type="protein sequence ID" value="KAF4124623.1"/>
    <property type="molecule type" value="Genomic_DNA"/>
</dbReference>
<dbReference type="Proteomes" id="UP000749293">
    <property type="component" value="Unassembled WGS sequence"/>
</dbReference>
<proteinExistence type="predicted"/>
<evidence type="ECO:0000256" key="1">
    <source>
        <dbReference type="SAM" id="MobiDB-lite"/>
    </source>
</evidence>
<evidence type="ECO:0000313" key="3">
    <source>
        <dbReference type="Proteomes" id="UP000749293"/>
    </source>
</evidence>
<feature type="compositionally biased region" description="Pro residues" evidence="1">
    <location>
        <begin position="332"/>
        <end position="341"/>
    </location>
</feature>
<gene>
    <name evidence="2" type="ORF">GMORB2_5289</name>
</gene>
<keyword evidence="3" id="KW-1185">Reference proteome</keyword>
<feature type="region of interest" description="Disordered" evidence="1">
    <location>
        <begin position="1"/>
        <end position="20"/>
    </location>
</feature>
<feature type="compositionally biased region" description="Basic residues" evidence="1">
    <location>
        <begin position="383"/>
        <end position="393"/>
    </location>
</feature>
<evidence type="ECO:0008006" key="4">
    <source>
        <dbReference type="Google" id="ProtNLM"/>
    </source>
</evidence>
<dbReference type="OrthoDB" id="5398572at2759"/>
<feature type="region of interest" description="Disordered" evidence="1">
    <location>
        <begin position="325"/>
        <end position="411"/>
    </location>
</feature>
<sequence length="533" mass="58914">MEYAARRGAPSAPSLPDLSRASDGLATQLQSDRRSAVFARLLSVRRDTFLTVRREYEHPAGYPFIDYSWLDDGQRDLVVLAKANLVSVLDTIERIRAHQVSRRELVDRLAELDGFMGELFRPYGANANSLDLSLEVRTAHAIEALATAVSPSSSSPSPSSSSSRKKMTLALANPVLVSIFCEDAPSTAGRKPDYAAILSNGEYFKPLGHRSGELVEDACYGRIGRICSTIRASKEASLDRLRDMFPLSNTLDRLWDWILGVYANGYVGGAGPAAGDDDFQDAMSQPAEGSTQSAVESLDLEPIERDTVNAHRSLFTGIESLVALRTSKPSGSPRPPMPRSPPGGYHADDDDDDDDDDDTPTENPERQQQTSRMRSRVEATRHAIGKHRNRKGSHPNPSPPPATGLSSSSSLSSSNRLMAAAVKAAASARRRHAWSDADARLLVHLIDKRKAVWSVIEFRDGHRFTPARKQQAIRDKARNLKVDYLITDRVLPRSFDKISLSKKEVARVLRYGRNPFRLESDITPDEYCQEFDK</sequence>
<accession>A0A9P5D248</accession>
<feature type="compositionally biased region" description="Acidic residues" evidence="1">
    <location>
        <begin position="348"/>
        <end position="360"/>
    </location>
</feature>
<protein>
    <recommendedName>
        <fullName evidence="4">Myb-like domain-containing protein</fullName>
    </recommendedName>
</protein>
<dbReference type="AlphaFoldDB" id="A0A9P5D248"/>
<dbReference type="RefSeq" id="XP_035323275.1">
    <property type="nucleotide sequence ID" value="XM_035467263.1"/>
</dbReference>
<feature type="region of interest" description="Disordered" evidence="1">
    <location>
        <begin position="277"/>
        <end position="299"/>
    </location>
</feature>
<comment type="caution">
    <text evidence="2">The sequence shown here is derived from an EMBL/GenBank/DDBJ whole genome shotgun (WGS) entry which is preliminary data.</text>
</comment>
<name>A0A9P5D248_9HYPO</name>
<reference evidence="2" key="1">
    <citation type="submission" date="2020-03" db="EMBL/GenBank/DDBJ databases">
        <title>Site-based positive gene gene selection in Geosmithia morbida across the United States reveals a broad range of putative effectors and factors for local host and environmental adapation.</title>
        <authorList>
            <person name="Onufrak A."/>
            <person name="Murdoch R.W."/>
            <person name="Gazis R."/>
            <person name="Huff M."/>
            <person name="Staton M."/>
            <person name="Klingeman W."/>
            <person name="Hadziabdic D."/>
        </authorList>
    </citation>
    <scope>NUCLEOTIDE SEQUENCE</scope>
    <source>
        <strain evidence="2">1262</strain>
    </source>
</reference>
<organism evidence="2 3">
    <name type="scientific">Geosmithia morbida</name>
    <dbReference type="NCBI Taxonomy" id="1094350"/>
    <lineage>
        <taxon>Eukaryota</taxon>
        <taxon>Fungi</taxon>
        <taxon>Dikarya</taxon>
        <taxon>Ascomycota</taxon>
        <taxon>Pezizomycotina</taxon>
        <taxon>Sordariomycetes</taxon>
        <taxon>Hypocreomycetidae</taxon>
        <taxon>Hypocreales</taxon>
        <taxon>Bionectriaceae</taxon>
        <taxon>Geosmithia</taxon>
    </lineage>
</organism>